<dbReference type="SUPFAM" id="SSF56349">
    <property type="entry name" value="DNA breaking-rejoining enzymes"/>
    <property type="match status" value="1"/>
</dbReference>
<evidence type="ECO:0000259" key="2">
    <source>
        <dbReference type="PROSITE" id="PS51898"/>
    </source>
</evidence>
<keyword evidence="4" id="KW-1185">Reference proteome</keyword>
<evidence type="ECO:0000256" key="1">
    <source>
        <dbReference type="ARBA" id="ARBA00023172"/>
    </source>
</evidence>
<evidence type="ECO:0000313" key="4">
    <source>
        <dbReference type="Proteomes" id="UP001162164"/>
    </source>
</evidence>
<organism evidence="3 4">
    <name type="scientific">Molorchus minor</name>
    <dbReference type="NCBI Taxonomy" id="1323400"/>
    <lineage>
        <taxon>Eukaryota</taxon>
        <taxon>Metazoa</taxon>
        <taxon>Ecdysozoa</taxon>
        <taxon>Arthropoda</taxon>
        <taxon>Hexapoda</taxon>
        <taxon>Insecta</taxon>
        <taxon>Pterygota</taxon>
        <taxon>Neoptera</taxon>
        <taxon>Endopterygota</taxon>
        <taxon>Coleoptera</taxon>
        <taxon>Polyphaga</taxon>
        <taxon>Cucujiformia</taxon>
        <taxon>Chrysomeloidea</taxon>
        <taxon>Cerambycidae</taxon>
        <taxon>Lamiinae</taxon>
        <taxon>Monochamini</taxon>
        <taxon>Molorchus</taxon>
    </lineage>
</organism>
<dbReference type="Proteomes" id="UP001162164">
    <property type="component" value="Unassembled WGS sequence"/>
</dbReference>
<dbReference type="PROSITE" id="PS51898">
    <property type="entry name" value="TYR_RECOMBINASE"/>
    <property type="match status" value="1"/>
</dbReference>
<dbReference type="InterPro" id="IPR002104">
    <property type="entry name" value="Integrase_catalytic"/>
</dbReference>
<sequence>MPEDSIPTLLESLLRPPKRKYDYTWEPKILLDYLEELGPNTNLSLKVLSRKTAALLALTTAHRLQTLALISVENIMENEIQILITDKIKTTAVRREQPCLHIPFFKEKPNLCVASVLMHYVERSSKLRNENQEFLFLTTKKPHKTASTDTLTRWIEEALTHAGINTKVFSAYSTRHAATSAAYRKGVLLDAIKKTSGWSEKSQVFARFYNQRLKNTLQLAKAVFK</sequence>
<dbReference type="InterPro" id="IPR011010">
    <property type="entry name" value="DNA_brk_join_enz"/>
</dbReference>
<dbReference type="Pfam" id="PF00589">
    <property type="entry name" value="Phage_integrase"/>
    <property type="match status" value="1"/>
</dbReference>
<gene>
    <name evidence="3" type="ORF">NQ317_002378</name>
</gene>
<reference evidence="3" key="1">
    <citation type="journal article" date="2023" name="Insect Mol. Biol.">
        <title>Genome sequencing provides insights into the evolution of gene families encoding plant cell wall-degrading enzymes in longhorned beetles.</title>
        <authorList>
            <person name="Shin N.R."/>
            <person name="Okamura Y."/>
            <person name="Kirsch R."/>
            <person name="Pauchet Y."/>
        </authorList>
    </citation>
    <scope>NUCLEOTIDE SEQUENCE</scope>
    <source>
        <strain evidence="3">MMC_N1</strain>
    </source>
</reference>
<dbReference type="EMBL" id="JAPWTJ010001773">
    <property type="protein sequence ID" value="KAJ8969583.1"/>
    <property type="molecule type" value="Genomic_DNA"/>
</dbReference>
<dbReference type="Gene3D" id="1.10.443.10">
    <property type="entry name" value="Intergrase catalytic core"/>
    <property type="match status" value="1"/>
</dbReference>
<dbReference type="InterPro" id="IPR013762">
    <property type="entry name" value="Integrase-like_cat_sf"/>
</dbReference>
<accession>A0ABQ9IZP3</accession>
<dbReference type="PANTHER" id="PTHR35617:SF3">
    <property type="entry name" value="CORE-BINDING (CB) DOMAIN-CONTAINING PROTEIN"/>
    <property type="match status" value="1"/>
</dbReference>
<name>A0ABQ9IZP3_9CUCU</name>
<comment type="caution">
    <text evidence="3">The sequence shown here is derived from an EMBL/GenBank/DDBJ whole genome shotgun (WGS) entry which is preliminary data.</text>
</comment>
<dbReference type="PANTHER" id="PTHR35617">
    <property type="entry name" value="PHAGE_INTEGRASE DOMAIN-CONTAINING PROTEIN"/>
    <property type="match status" value="1"/>
</dbReference>
<proteinExistence type="predicted"/>
<protein>
    <recommendedName>
        <fullName evidence="2">Tyr recombinase domain-containing protein</fullName>
    </recommendedName>
</protein>
<feature type="domain" description="Tyr recombinase" evidence="2">
    <location>
        <begin position="16"/>
        <end position="224"/>
    </location>
</feature>
<evidence type="ECO:0000313" key="3">
    <source>
        <dbReference type="EMBL" id="KAJ8969583.1"/>
    </source>
</evidence>
<keyword evidence="1" id="KW-0233">DNA recombination</keyword>